<protein>
    <submittedName>
        <fullName evidence="2">ATPase</fullName>
    </submittedName>
</protein>
<dbReference type="Gene3D" id="3.30.420.40">
    <property type="match status" value="2"/>
</dbReference>
<name>A0ABX0J6G4_9BACL</name>
<dbReference type="SUPFAM" id="SSF53067">
    <property type="entry name" value="Actin-like ATPase domain"/>
    <property type="match status" value="2"/>
</dbReference>
<dbReference type="Proteomes" id="UP001165962">
    <property type="component" value="Unassembled WGS sequence"/>
</dbReference>
<evidence type="ECO:0000259" key="1">
    <source>
        <dbReference type="Pfam" id="PF01869"/>
    </source>
</evidence>
<gene>
    <name evidence="2" type="ORF">G9U52_11365</name>
</gene>
<reference evidence="2" key="1">
    <citation type="submission" date="2020-03" db="EMBL/GenBank/DDBJ databases">
        <title>Draft sequencing of Paenibacilllus sp. S3N08.</title>
        <authorList>
            <person name="Kim D.-U."/>
        </authorList>
    </citation>
    <scope>NUCLEOTIDE SEQUENCE</scope>
    <source>
        <strain evidence="2">S3N08</strain>
    </source>
</reference>
<evidence type="ECO:0000313" key="2">
    <source>
        <dbReference type="EMBL" id="NHN30432.1"/>
    </source>
</evidence>
<comment type="caution">
    <text evidence="2">The sequence shown here is derived from an EMBL/GenBank/DDBJ whole genome shotgun (WGS) entry which is preliminary data.</text>
</comment>
<sequence length="329" mass="35618">MSNLIKGIVIGIDGGGTHTRVMAADCEGNVLAYIEKGAASFHKDGQAKLNVHHAIQEALQQAGKEISDVVGLVGGIAGYDSEADLGWVQPLTDMEGLTGLNLLVNDAVVGHSGALLSEPGIIVISGTGSIIFAVNEQGRQIRNYDMYQYAASAARFLAYDVTYEVLAGNFDESDQELVQELLQFWGFSSIQELAQFALNGFIADRRERNKRFAELAPAITQAAVYNSRLAQTVCDRAVHQIMVGIEMLASYFSAQEVKVALIGSVANSEYFQQQLALRTKAGNHKSYQLVKPVFSPVAGAVLMALKQISMPITAQLLDNLARHPHSRHE</sequence>
<dbReference type="RefSeq" id="WP_166149551.1">
    <property type="nucleotide sequence ID" value="NZ_JAAOIW010000004.1"/>
</dbReference>
<feature type="domain" description="ATPase BadF/BadG/BcrA/BcrD type" evidence="1">
    <location>
        <begin position="10"/>
        <end position="304"/>
    </location>
</feature>
<organism evidence="2 3">
    <name type="scientific">Paenibacillus agricola</name>
    <dbReference type="NCBI Taxonomy" id="2716264"/>
    <lineage>
        <taxon>Bacteria</taxon>
        <taxon>Bacillati</taxon>
        <taxon>Bacillota</taxon>
        <taxon>Bacilli</taxon>
        <taxon>Bacillales</taxon>
        <taxon>Paenibacillaceae</taxon>
        <taxon>Paenibacillus</taxon>
    </lineage>
</organism>
<dbReference type="InterPro" id="IPR002731">
    <property type="entry name" value="ATPase_BadF"/>
</dbReference>
<dbReference type="PANTHER" id="PTHR43190:SF3">
    <property type="entry name" value="N-ACETYL-D-GLUCOSAMINE KINASE"/>
    <property type="match status" value="1"/>
</dbReference>
<keyword evidence="3" id="KW-1185">Reference proteome</keyword>
<evidence type="ECO:0000313" key="3">
    <source>
        <dbReference type="Proteomes" id="UP001165962"/>
    </source>
</evidence>
<accession>A0ABX0J6G4</accession>
<dbReference type="InterPro" id="IPR043129">
    <property type="entry name" value="ATPase_NBD"/>
</dbReference>
<dbReference type="InterPro" id="IPR052519">
    <property type="entry name" value="Euk-type_GlcNAc_Kinase"/>
</dbReference>
<dbReference type="EMBL" id="JAAOIW010000004">
    <property type="protein sequence ID" value="NHN30432.1"/>
    <property type="molecule type" value="Genomic_DNA"/>
</dbReference>
<proteinExistence type="predicted"/>
<dbReference type="PANTHER" id="PTHR43190">
    <property type="entry name" value="N-ACETYL-D-GLUCOSAMINE KINASE"/>
    <property type="match status" value="1"/>
</dbReference>
<dbReference type="Pfam" id="PF01869">
    <property type="entry name" value="BcrAD_BadFG"/>
    <property type="match status" value="1"/>
</dbReference>